<reference evidence="1 2" key="1">
    <citation type="submission" date="2024-01" db="EMBL/GenBank/DDBJ databases">
        <title>Genome assemblies of Stephania.</title>
        <authorList>
            <person name="Yang L."/>
        </authorList>
    </citation>
    <scope>NUCLEOTIDE SEQUENCE [LARGE SCALE GENOMIC DNA]</scope>
    <source>
        <strain evidence="1">QJT</strain>
        <tissue evidence="1">Leaf</tissue>
    </source>
</reference>
<gene>
    <name evidence="1" type="ORF">Sjap_018097</name>
</gene>
<protein>
    <submittedName>
        <fullName evidence="1">Uncharacterized protein</fullName>
    </submittedName>
</protein>
<comment type="caution">
    <text evidence="1">The sequence shown here is derived from an EMBL/GenBank/DDBJ whole genome shotgun (WGS) entry which is preliminary data.</text>
</comment>
<dbReference type="Proteomes" id="UP001417504">
    <property type="component" value="Unassembled WGS sequence"/>
</dbReference>
<dbReference type="AlphaFoldDB" id="A0AAP0I7F2"/>
<evidence type="ECO:0000313" key="2">
    <source>
        <dbReference type="Proteomes" id="UP001417504"/>
    </source>
</evidence>
<accession>A0AAP0I7F2</accession>
<sequence length="234" mass="26186">MEPLAFRKLLSKTCVRRSGEEKGNLVKSISDYKSPRNPFLGSLDLTRPLDPLAALETLESKTIDGDGIARTEDLESRSSCEEIWSREGAANRCQGSSSSPPSSLLNRFYQIRLLLFSFSAYGVFDEISILKEALAAFDDCKWTAVYALLGDIGDISTAYSFRYELWKSNLRSMMECDMKAMSIGTKRKYEVLDTCLQQMMKACFLDFTIVSGLVSSGPNMISAMQFLGLAELHW</sequence>
<organism evidence="1 2">
    <name type="scientific">Stephania japonica</name>
    <dbReference type="NCBI Taxonomy" id="461633"/>
    <lineage>
        <taxon>Eukaryota</taxon>
        <taxon>Viridiplantae</taxon>
        <taxon>Streptophyta</taxon>
        <taxon>Embryophyta</taxon>
        <taxon>Tracheophyta</taxon>
        <taxon>Spermatophyta</taxon>
        <taxon>Magnoliopsida</taxon>
        <taxon>Ranunculales</taxon>
        <taxon>Menispermaceae</taxon>
        <taxon>Menispermoideae</taxon>
        <taxon>Cissampelideae</taxon>
        <taxon>Stephania</taxon>
    </lineage>
</organism>
<name>A0AAP0I7F2_9MAGN</name>
<evidence type="ECO:0000313" key="1">
    <source>
        <dbReference type="EMBL" id="KAK9110037.1"/>
    </source>
</evidence>
<dbReference type="EMBL" id="JBBNAE010000007">
    <property type="protein sequence ID" value="KAK9110037.1"/>
    <property type="molecule type" value="Genomic_DNA"/>
</dbReference>
<proteinExistence type="predicted"/>
<keyword evidence="2" id="KW-1185">Reference proteome</keyword>